<keyword evidence="2" id="KW-1185">Reference proteome</keyword>
<reference evidence="1 2" key="1">
    <citation type="submission" date="2016-06" db="EMBL/GenBank/DDBJ databases">
        <title>Complete genome sequence of Edwardsiella hoshinae ATCC 35051.</title>
        <authorList>
            <person name="Reichley S.R."/>
            <person name="Waldbieser G.C."/>
            <person name="Lawrence M.L."/>
            <person name="Griffin M.J."/>
        </authorList>
    </citation>
    <scope>NUCLEOTIDE SEQUENCE [LARGE SCALE GENOMIC DNA]</scope>
    <source>
        <strain evidence="1 2">ATCC 35051</strain>
    </source>
</reference>
<name>A0ABM6EI74_9GAMM</name>
<protein>
    <submittedName>
        <fullName evidence="1">Uncharacterized protein</fullName>
    </submittedName>
</protein>
<evidence type="ECO:0000313" key="1">
    <source>
        <dbReference type="EMBL" id="AOV96611.1"/>
    </source>
</evidence>
<dbReference type="EMBL" id="CP016043">
    <property type="protein sequence ID" value="AOV96611.1"/>
    <property type="molecule type" value="Genomic_DNA"/>
</dbReference>
<proteinExistence type="predicted"/>
<evidence type="ECO:0000313" key="2">
    <source>
        <dbReference type="Proteomes" id="UP000175893"/>
    </source>
</evidence>
<sequence length="63" mass="7078">MRFMPHECTITQHSRLEAKSTKGQNAQHRTIQTAKINLVLIDALCVNSTTVCRTDLNKAVLVK</sequence>
<accession>A0ABM6EI74</accession>
<organism evidence="1 2">
    <name type="scientific">Edwardsiella hoshinae</name>
    <dbReference type="NCBI Taxonomy" id="93378"/>
    <lineage>
        <taxon>Bacteria</taxon>
        <taxon>Pseudomonadati</taxon>
        <taxon>Pseudomonadota</taxon>
        <taxon>Gammaproteobacteria</taxon>
        <taxon>Enterobacterales</taxon>
        <taxon>Hafniaceae</taxon>
        <taxon>Edwardsiella</taxon>
    </lineage>
</organism>
<gene>
    <name evidence="1" type="ORF">A9798_06345</name>
</gene>
<dbReference type="Proteomes" id="UP000175893">
    <property type="component" value="Chromosome"/>
</dbReference>